<dbReference type="EMBL" id="LKHS01000001">
    <property type="protein sequence ID" value="KQH87811.1"/>
    <property type="molecule type" value="Genomic_DNA"/>
</dbReference>
<sequence length="202" mass="23004">MKKTRSELKREAILSAAMAAFREFGAQNTSMDKIAAMAQVSKRTVYNHFASKEMLVMTLLADLWKATANLMDPDQLASLPLNEQLEQLLLSEIEILASSEYLDLARVVLGHYLYRPEELTQHSEQMAMKETQLARWLTHQGDAKRLTIEDIELANIQLHSLIKGSCFWPQILGLKPSLTEAQRRKLAQQSAQFFLSHYGVKK</sequence>
<dbReference type="InterPro" id="IPR050109">
    <property type="entry name" value="HTH-type_TetR-like_transc_reg"/>
</dbReference>
<dbReference type="GO" id="GO:0000976">
    <property type="term" value="F:transcription cis-regulatory region binding"/>
    <property type="evidence" value="ECO:0007669"/>
    <property type="project" value="TreeGrafter"/>
</dbReference>
<feature type="DNA-binding region" description="H-T-H motif" evidence="4">
    <location>
        <begin position="30"/>
        <end position="49"/>
    </location>
</feature>
<evidence type="ECO:0000259" key="5">
    <source>
        <dbReference type="PROSITE" id="PS50977"/>
    </source>
</evidence>
<proteinExistence type="predicted"/>
<evidence type="ECO:0000313" key="7">
    <source>
        <dbReference type="Proteomes" id="UP000051221"/>
    </source>
</evidence>
<dbReference type="RefSeq" id="WP_004727259.1">
    <property type="nucleotide sequence ID" value="NZ_CABLCD010000014.1"/>
</dbReference>
<dbReference type="GO" id="GO:0003700">
    <property type="term" value="F:DNA-binding transcription factor activity"/>
    <property type="evidence" value="ECO:0007669"/>
    <property type="project" value="TreeGrafter"/>
</dbReference>
<evidence type="ECO:0000256" key="1">
    <source>
        <dbReference type="ARBA" id="ARBA00023015"/>
    </source>
</evidence>
<organism evidence="6 7">
    <name type="scientific">Vibrio furnissii</name>
    <dbReference type="NCBI Taxonomy" id="29494"/>
    <lineage>
        <taxon>Bacteria</taxon>
        <taxon>Pseudomonadati</taxon>
        <taxon>Pseudomonadota</taxon>
        <taxon>Gammaproteobacteria</taxon>
        <taxon>Vibrionales</taxon>
        <taxon>Vibrionaceae</taxon>
        <taxon>Vibrio</taxon>
    </lineage>
</organism>
<dbReference type="AlphaFoldDB" id="A0A0Q2SJM9"/>
<dbReference type="InterPro" id="IPR039536">
    <property type="entry name" value="TetR_C_Proteobacteria"/>
</dbReference>
<dbReference type="Gene3D" id="1.10.10.60">
    <property type="entry name" value="Homeodomain-like"/>
    <property type="match status" value="1"/>
</dbReference>
<evidence type="ECO:0000256" key="2">
    <source>
        <dbReference type="ARBA" id="ARBA00023125"/>
    </source>
</evidence>
<dbReference type="PANTHER" id="PTHR30055">
    <property type="entry name" value="HTH-TYPE TRANSCRIPTIONAL REGULATOR RUTR"/>
    <property type="match status" value="1"/>
</dbReference>
<dbReference type="GeneID" id="50537310"/>
<gene>
    <name evidence="6" type="ORF">AMR76_00480</name>
</gene>
<dbReference type="Pfam" id="PF14246">
    <property type="entry name" value="TetR_C_7"/>
    <property type="match status" value="1"/>
</dbReference>
<reference evidence="6 7" key="1">
    <citation type="submission" date="2015-08" db="EMBL/GenBank/DDBJ databases">
        <title>Antibacterial properties of a collection of Vibrionaceae strains.</title>
        <authorList>
            <person name="Giubergia S."/>
        </authorList>
    </citation>
    <scope>NUCLEOTIDE SEQUENCE [LARGE SCALE GENOMIC DNA]</scope>
    <source>
        <strain evidence="6 7">S0821</strain>
    </source>
</reference>
<keyword evidence="1" id="KW-0805">Transcription regulation</keyword>
<evidence type="ECO:0000256" key="4">
    <source>
        <dbReference type="PROSITE-ProRule" id="PRU00335"/>
    </source>
</evidence>
<evidence type="ECO:0000313" key="6">
    <source>
        <dbReference type="EMBL" id="KQH87811.1"/>
    </source>
</evidence>
<name>A0A0Q2SJM9_VIBFU</name>
<dbReference type="InParanoid" id="A0A0Q2SJM9"/>
<protein>
    <submittedName>
        <fullName evidence="6">TetR family transcriptional regulator</fullName>
    </submittedName>
</protein>
<dbReference type="FunFam" id="1.10.10.60:FF:000141">
    <property type="entry name" value="TetR family transcriptional regulator"/>
    <property type="match status" value="1"/>
</dbReference>
<dbReference type="InterPro" id="IPR001647">
    <property type="entry name" value="HTH_TetR"/>
</dbReference>
<dbReference type="OMA" id="KSFAFWP"/>
<evidence type="ECO:0000256" key="3">
    <source>
        <dbReference type="ARBA" id="ARBA00023163"/>
    </source>
</evidence>
<dbReference type="Gene3D" id="1.10.357.10">
    <property type="entry name" value="Tetracycline Repressor, domain 2"/>
    <property type="match status" value="1"/>
</dbReference>
<keyword evidence="7" id="KW-1185">Reference proteome</keyword>
<dbReference type="OrthoDB" id="116240at2"/>
<dbReference type="PRINTS" id="PR00455">
    <property type="entry name" value="HTHTETR"/>
</dbReference>
<accession>A0A0Q2SJM9</accession>
<dbReference type="InterPro" id="IPR009057">
    <property type="entry name" value="Homeodomain-like_sf"/>
</dbReference>
<dbReference type="SUPFAM" id="SSF46689">
    <property type="entry name" value="Homeodomain-like"/>
    <property type="match status" value="1"/>
</dbReference>
<dbReference type="Proteomes" id="UP000051221">
    <property type="component" value="Unassembled WGS sequence"/>
</dbReference>
<comment type="caution">
    <text evidence="6">The sequence shown here is derived from an EMBL/GenBank/DDBJ whole genome shotgun (WGS) entry which is preliminary data.</text>
</comment>
<feature type="domain" description="HTH tetR-type" evidence="5">
    <location>
        <begin position="7"/>
        <end position="67"/>
    </location>
</feature>
<keyword evidence="3" id="KW-0804">Transcription</keyword>
<keyword evidence="2 4" id="KW-0238">DNA-binding</keyword>
<dbReference type="Pfam" id="PF00440">
    <property type="entry name" value="TetR_N"/>
    <property type="match status" value="1"/>
</dbReference>
<dbReference type="PROSITE" id="PS50977">
    <property type="entry name" value="HTH_TETR_2"/>
    <property type="match status" value="1"/>
</dbReference>
<dbReference type="PANTHER" id="PTHR30055:SF224">
    <property type="entry name" value="TRANSCRIPTIONAL REGULATOR TETR FAMILY"/>
    <property type="match status" value="1"/>
</dbReference>